<dbReference type="GeneID" id="112127474"/>
<evidence type="ECO:0000313" key="2">
    <source>
        <dbReference type="EnsemblMetazoa" id="XP_024084299.1"/>
    </source>
</evidence>
<dbReference type="AlphaFoldDB" id="A0A8I6SS31"/>
<dbReference type="OMA" id="CALEYIA"/>
<dbReference type="CDD" id="cd09276">
    <property type="entry name" value="Rnase_HI_RT_non_LTR"/>
    <property type="match status" value="1"/>
</dbReference>
<dbReference type="Proteomes" id="UP000494040">
    <property type="component" value="Unassembled WGS sequence"/>
</dbReference>
<dbReference type="InterPro" id="IPR002156">
    <property type="entry name" value="RNaseH_domain"/>
</dbReference>
<dbReference type="InterPro" id="IPR012337">
    <property type="entry name" value="RNaseH-like_sf"/>
</dbReference>
<organism evidence="2 3">
    <name type="scientific">Cimex lectularius</name>
    <name type="common">Bed bug</name>
    <name type="synonym">Acanthia lectularia</name>
    <dbReference type="NCBI Taxonomy" id="79782"/>
    <lineage>
        <taxon>Eukaryota</taxon>
        <taxon>Metazoa</taxon>
        <taxon>Ecdysozoa</taxon>
        <taxon>Arthropoda</taxon>
        <taxon>Hexapoda</taxon>
        <taxon>Insecta</taxon>
        <taxon>Pterygota</taxon>
        <taxon>Neoptera</taxon>
        <taxon>Paraneoptera</taxon>
        <taxon>Hemiptera</taxon>
        <taxon>Heteroptera</taxon>
        <taxon>Panheteroptera</taxon>
        <taxon>Cimicomorpha</taxon>
        <taxon>Cimicidae</taxon>
        <taxon>Cimex</taxon>
    </lineage>
</organism>
<evidence type="ECO:0000259" key="1">
    <source>
        <dbReference type="PROSITE" id="PS50879"/>
    </source>
</evidence>
<dbReference type="Gene3D" id="3.30.420.10">
    <property type="entry name" value="Ribonuclease H-like superfamily/Ribonuclease H"/>
    <property type="match status" value="1"/>
</dbReference>
<dbReference type="Pfam" id="PF00075">
    <property type="entry name" value="RNase_H"/>
    <property type="match status" value="1"/>
</dbReference>
<evidence type="ECO:0000313" key="3">
    <source>
        <dbReference type="Proteomes" id="UP000494040"/>
    </source>
</evidence>
<dbReference type="OrthoDB" id="6631205at2759"/>
<dbReference type="GO" id="GO:0003676">
    <property type="term" value="F:nucleic acid binding"/>
    <property type="evidence" value="ECO:0007669"/>
    <property type="project" value="InterPro"/>
</dbReference>
<proteinExistence type="predicted"/>
<keyword evidence="3" id="KW-1185">Reference proteome</keyword>
<dbReference type="GO" id="GO:0004523">
    <property type="term" value="F:RNA-DNA hybrid ribonuclease activity"/>
    <property type="evidence" value="ECO:0007669"/>
    <property type="project" value="InterPro"/>
</dbReference>
<dbReference type="KEGG" id="clec:112127474"/>
<reference evidence="2" key="1">
    <citation type="submission" date="2022-01" db="UniProtKB">
        <authorList>
            <consortium name="EnsemblMetazoa"/>
        </authorList>
    </citation>
    <scope>IDENTIFICATION</scope>
</reference>
<dbReference type="InterPro" id="IPR036397">
    <property type="entry name" value="RNaseH_sf"/>
</dbReference>
<accession>A0A8I6SS31</accession>
<dbReference type="SUPFAM" id="SSF53098">
    <property type="entry name" value="Ribonuclease H-like"/>
    <property type="match status" value="1"/>
</dbReference>
<sequence>MFYKSIIRSLLDFGLILYGQASRTELKKLVTFSNKCLRRIIGALPSTPITALSAEVCEPPLPVRLSKLAVNKIINLHHSGSFLLAKIAALTEAFLTEKHWLKNNSPPIVSAFLAVTPDIHSVHKSNISPTLKLDYPRATTSLTTIYLRDYSEYPPQIVNELFMADITTAVPGSQLIFTDGSLLEGQVGCAIYDPSAKVEKMFSLPSQASIFTAEMYALVCALEYIATLKGTRFAVVSDSMSSIKQLERFHPNSKCDYLVTRIVNIVCTLRHRHIQTAFCWCRGHCGIKGNDKVDQLAKRATTAGQYQDIKLPKTDAKRTLNKRLVEWRNWYNSGTAGNFYKSLHPELRSIPWFATSKFG</sequence>
<dbReference type="RefSeq" id="XP_024084299.1">
    <property type="nucleotide sequence ID" value="XM_024228531.1"/>
</dbReference>
<feature type="domain" description="RNase H type-1" evidence="1">
    <location>
        <begin position="170"/>
        <end position="302"/>
    </location>
</feature>
<name>A0A8I6SS31_CIMLE</name>
<dbReference type="PROSITE" id="PS50879">
    <property type="entry name" value="RNASE_H_1"/>
    <property type="match status" value="1"/>
</dbReference>
<protein>
    <recommendedName>
        <fullName evidence="1">RNase H type-1 domain-containing protein</fullName>
    </recommendedName>
</protein>
<dbReference type="EnsemblMetazoa" id="XM_024228531.1">
    <property type="protein sequence ID" value="XP_024084299.1"/>
    <property type="gene ID" value="LOC112127474"/>
</dbReference>